<evidence type="ECO:0000313" key="1">
    <source>
        <dbReference type="EMBL" id="AJD93417.1"/>
    </source>
</evidence>
<keyword evidence="1" id="KW-0614">Plasmid</keyword>
<dbReference type="BioCyc" id="JESP1508404:G14D9-13383-MONOMER"/>
<evidence type="ECO:0000313" key="2">
    <source>
        <dbReference type="Proteomes" id="UP000031449"/>
    </source>
</evidence>
<dbReference type="EMBL" id="CP009417">
    <property type="protein sequence ID" value="AJD93417.1"/>
    <property type="molecule type" value="Genomic_DNA"/>
</dbReference>
<dbReference type="HOGENOM" id="CLU_2508281_0_0_9"/>
<dbReference type="KEGG" id="jeo:JMA_40990"/>
<dbReference type="Proteomes" id="UP000031449">
    <property type="component" value="Plasmid unnamed"/>
</dbReference>
<protein>
    <submittedName>
        <fullName evidence="1">Uncharacterized protein</fullName>
    </submittedName>
</protein>
<geneLocation type="plasmid" evidence="2"/>
<dbReference type="AlphaFoldDB" id="A0A0B5AXL0"/>
<sequence length="85" mass="9604">MKIKRKDITITVYTTVQGIRHIQSLPHRQMTSEGTIKVSLIPTQKRLIGIQVPIDAVSSFLKDEKHALLDLDDICYVSEAEKGNE</sequence>
<gene>
    <name evidence="1" type="ORF">JMA_40990</name>
</gene>
<proteinExistence type="predicted"/>
<name>A0A0B5AXL0_9BACL</name>
<keyword evidence="2" id="KW-1185">Reference proteome</keyword>
<accession>A0A0B5AXL0</accession>
<reference evidence="1 2" key="1">
    <citation type="submission" date="2014-08" db="EMBL/GenBank/DDBJ databases">
        <title>Complete genome of a marine bacteria Jeotgalibacillus malaysiensis.</title>
        <authorList>
            <person name="Yaakop A.S."/>
            <person name="Chan K.-G."/>
            <person name="Goh K.M."/>
        </authorList>
    </citation>
    <scope>NUCLEOTIDE SEQUENCE [LARGE SCALE GENOMIC DNA]</scope>
    <source>
        <strain evidence="1 2">D5</strain>
        <plasmid evidence="2">Plasmid</plasmid>
    </source>
</reference>
<organism evidence="1 2">
    <name type="scientific">Jeotgalibacillus malaysiensis</name>
    <dbReference type="NCBI Taxonomy" id="1508404"/>
    <lineage>
        <taxon>Bacteria</taxon>
        <taxon>Bacillati</taxon>
        <taxon>Bacillota</taxon>
        <taxon>Bacilli</taxon>
        <taxon>Bacillales</taxon>
        <taxon>Caryophanaceae</taxon>
        <taxon>Jeotgalibacillus</taxon>
    </lineage>
</organism>